<evidence type="ECO:0008006" key="4">
    <source>
        <dbReference type="Google" id="ProtNLM"/>
    </source>
</evidence>
<evidence type="ECO:0000256" key="1">
    <source>
        <dbReference type="SAM" id="MobiDB-lite"/>
    </source>
</evidence>
<comment type="caution">
    <text evidence="2">The sequence shown here is derived from an EMBL/GenBank/DDBJ whole genome shotgun (WGS) entry which is preliminary data.</text>
</comment>
<evidence type="ECO:0000313" key="2">
    <source>
        <dbReference type="EMBL" id="MCK8479896.1"/>
    </source>
</evidence>
<dbReference type="InterPro" id="IPR028974">
    <property type="entry name" value="TSP_type-3_rpt"/>
</dbReference>
<gene>
    <name evidence="2" type="ORF">MUY34_04640</name>
</gene>
<sequence>MRQFFYICVLGLLALSCDDGDVFTVDLEFDEVLERCGDDDSDSYVLYDSKTDPNESLSLIFPVNDATRAIFNPEFSGDTVELTINENTIRFNYRTYDGDPEDLLCQEIPEPGTSIVNDYEAGSGAQAIFVSTFEDDDNDGIPSEYEGRGAQAEDGTYPDAQDTDGDGLADYIDEDDDNDNILTSAENPNFDEDTELDNALDSDGDGIANYLDNDDDDDGVLTRNEDTDDVGISPLNDFDESGGVNNVPRYLDPMATDEFIQNESLETDYTRTISVYVTIINANIEILNTDEIILGTYTLSFTLPEDDD</sequence>
<dbReference type="PROSITE" id="PS51257">
    <property type="entry name" value="PROKAR_LIPOPROTEIN"/>
    <property type="match status" value="1"/>
</dbReference>
<feature type="compositionally biased region" description="Acidic residues" evidence="1">
    <location>
        <begin position="161"/>
        <end position="179"/>
    </location>
</feature>
<reference evidence="2" key="1">
    <citation type="submission" date="2022-04" db="EMBL/GenBank/DDBJ databases">
        <authorList>
            <person name="Ren T."/>
        </authorList>
    </citation>
    <scope>NUCLEOTIDE SEQUENCE</scope>
    <source>
        <strain evidence="2">F63249</strain>
    </source>
</reference>
<evidence type="ECO:0000313" key="3">
    <source>
        <dbReference type="Proteomes" id="UP001203687"/>
    </source>
</evidence>
<dbReference type="Gene3D" id="4.10.1080.10">
    <property type="entry name" value="TSP type-3 repeat"/>
    <property type="match status" value="1"/>
</dbReference>
<keyword evidence="3" id="KW-1185">Reference proteome</keyword>
<protein>
    <recommendedName>
        <fullName evidence="4">Calcium-binding protein</fullName>
    </recommendedName>
</protein>
<feature type="region of interest" description="Disordered" evidence="1">
    <location>
        <begin position="134"/>
        <end position="219"/>
    </location>
</feature>
<accession>A0ABT0H692</accession>
<dbReference type="RefSeq" id="WP_248412131.1">
    <property type="nucleotide sequence ID" value="NZ_JALPQF010000003.1"/>
</dbReference>
<feature type="compositionally biased region" description="Acidic residues" evidence="1">
    <location>
        <begin position="189"/>
        <end position="204"/>
    </location>
</feature>
<organism evidence="2 3">
    <name type="scientific">Psychroserpens algicola</name>
    <dbReference type="NCBI Taxonomy" id="1719034"/>
    <lineage>
        <taxon>Bacteria</taxon>
        <taxon>Pseudomonadati</taxon>
        <taxon>Bacteroidota</taxon>
        <taxon>Flavobacteriia</taxon>
        <taxon>Flavobacteriales</taxon>
        <taxon>Flavobacteriaceae</taxon>
        <taxon>Psychroserpens</taxon>
    </lineage>
</organism>
<dbReference type="EMBL" id="JALPQF010000003">
    <property type="protein sequence ID" value="MCK8479896.1"/>
    <property type="molecule type" value="Genomic_DNA"/>
</dbReference>
<proteinExistence type="predicted"/>
<dbReference type="Proteomes" id="UP001203687">
    <property type="component" value="Unassembled WGS sequence"/>
</dbReference>
<name>A0ABT0H692_9FLAO</name>
<feature type="region of interest" description="Disordered" evidence="1">
    <location>
        <begin position="225"/>
        <end position="244"/>
    </location>
</feature>